<dbReference type="Proteomes" id="UP000694844">
    <property type="component" value="Chromosome 5"/>
</dbReference>
<organism evidence="2 3">
    <name type="scientific">Crassostrea virginica</name>
    <name type="common">Eastern oyster</name>
    <dbReference type="NCBI Taxonomy" id="6565"/>
    <lineage>
        <taxon>Eukaryota</taxon>
        <taxon>Metazoa</taxon>
        <taxon>Spiralia</taxon>
        <taxon>Lophotrochozoa</taxon>
        <taxon>Mollusca</taxon>
        <taxon>Bivalvia</taxon>
        <taxon>Autobranchia</taxon>
        <taxon>Pteriomorphia</taxon>
        <taxon>Ostreida</taxon>
        <taxon>Ostreoidea</taxon>
        <taxon>Ostreidae</taxon>
        <taxon>Crassostrea</taxon>
    </lineage>
</organism>
<sequence>MSVHLLRAKISAFIFVFVWSLTSLAFTTMIFTTIGTSFCNAVKPYFSFDQGDMEEGRSVLSVQPLSVVAWPWVIYYKKFKNKWFTQGSIKHTILEQDTVRRLETPEISMIGRAVCYSFSDGDL</sequence>
<evidence type="ECO:0000313" key="3">
    <source>
        <dbReference type="RefSeq" id="XP_022337289.1"/>
    </source>
</evidence>
<evidence type="ECO:0000313" key="2">
    <source>
        <dbReference type="Proteomes" id="UP000694844"/>
    </source>
</evidence>
<dbReference type="RefSeq" id="XP_022337289.1">
    <property type="nucleotide sequence ID" value="XM_022481581.1"/>
</dbReference>
<keyword evidence="2" id="KW-1185">Reference proteome</keyword>
<name>A0A8B8EC92_CRAVI</name>
<dbReference type="GeneID" id="111133310"/>
<evidence type="ECO:0000256" key="1">
    <source>
        <dbReference type="SAM" id="Phobius"/>
    </source>
</evidence>
<keyword evidence="1" id="KW-0812">Transmembrane</keyword>
<keyword evidence="1" id="KW-1133">Transmembrane helix</keyword>
<protein>
    <submittedName>
        <fullName evidence="3">Uncharacterized protein LOC111133310</fullName>
    </submittedName>
</protein>
<accession>A0A8B8EC92</accession>
<reference evidence="3" key="1">
    <citation type="submission" date="2025-08" db="UniProtKB">
        <authorList>
            <consortium name="RefSeq"/>
        </authorList>
    </citation>
    <scope>IDENTIFICATION</scope>
    <source>
        <tissue evidence="3">Whole sample</tissue>
    </source>
</reference>
<dbReference type="KEGG" id="cvn:111133310"/>
<dbReference type="OrthoDB" id="6211225at2759"/>
<keyword evidence="1" id="KW-0472">Membrane</keyword>
<proteinExistence type="predicted"/>
<gene>
    <name evidence="3" type="primary">LOC111133310</name>
</gene>
<feature type="transmembrane region" description="Helical" evidence="1">
    <location>
        <begin position="58"/>
        <end position="76"/>
    </location>
</feature>
<feature type="transmembrane region" description="Helical" evidence="1">
    <location>
        <begin position="12"/>
        <end position="38"/>
    </location>
</feature>
<dbReference type="AlphaFoldDB" id="A0A8B8EC92"/>